<dbReference type="Pfam" id="PF09700">
    <property type="entry name" value="Cas_Cmr3"/>
    <property type="match status" value="1"/>
</dbReference>
<reference evidence="1 2" key="1">
    <citation type="submission" date="2011-08" db="EMBL/GenBank/DDBJ databases">
        <authorList>
            <person name="Weinstock G."/>
            <person name="Sodergren E."/>
            <person name="Clifton S."/>
            <person name="Fulton L."/>
            <person name="Fulton B."/>
            <person name="Courtney L."/>
            <person name="Fronick C."/>
            <person name="Harrison M."/>
            <person name="Strong C."/>
            <person name="Farmer C."/>
            <person name="Delahaunty K."/>
            <person name="Markovic C."/>
            <person name="Hall O."/>
            <person name="Minx P."/>
            <person name="Tomlinson C."/>
            <person name="Mitreva M."/>
            <person name="Hou S."/>
            <person name="Chen J."/>
            <person name="Wollam A."/>
            <person name="Pepin K.H."/>
            <person name="Johnson M."/>
            <person name="Bhonagiri V."/>
            <person name="Zhang X."/>
            <person name="Suruliraj S."/>
            <person name="Warren W."/>
            <person name="Chinwalla A."/>
            <person name="Mardis E.R."/>
            <person name="Wilson R.K."/>
        </authorList>
    </citation>
    <scope>NUCLEOTIDE SEQUENCE [LARGE SCALE GENOMIC DNA]</scope>
    <source>
        <strain evidence="1 2">F0432</strain>
    </source>
</reference>
<sequence>MKHYLLEPLAPLVCRSGRPFGTQADADDINFPLPSAAAGLMRSQHLEAQGWILDAETENSKRSRLRDDQHHTLQQLASKGPFLAQEDRDGNITVLVPKPADALYLQERGTNKTNIHRLSPAPWPHDADGCDLPPGLLPVQLQNTVKGKPQPGPAYWPLEHSLRWQRGEPLNFADLPAHTLPVETRTHVQIDRERDAAAEGRLYQTAAYDLQAARKNHHQGWEERAYRLLILSEVDSNSPLVRLGGESRLSHCRQIPPDPAFTPAADLADTINAARGLRLTLLTPAIFHHGWRPDWLDDTLHGTLPHTNIRVRLRACTIERWQPVSGWDMHHHRPKAMRKAVAAGAVYWLETLTLADNIVALAFSAISDDLQAQRDGFGIVSIAAWHTPT</sequence>
<proteinExistence type="predicted"/>
<dbReference type="RefSeq" id="WP_006986605.1">
    <property type="nucleotide sequence ID" value="NZ_JH417958.1"/>
</dbReference>
<evidence type="ECO:0000313" key="1">
    <source>
        <dbReference type="EMBL" id="EHM51998.1"/>
    </source>
</evidence>
<comment type="caution">
    <text evidence="1">The sequence shown here is derived from an EMBL/GenBank/DDBJ whole genome shotgun (WGS) entry which is preliminary data.</text>
</comment>
<dbReference type="InterPro" id="IPR019117">
    <property type="entry name" value="CRISPR-assoc_protein_Cmr3"/>
</dbReference>
<gene>
    <name evidence="1" type="ORF">HMPREF9080_02613</name>
</gene>
<dbReference type="STRING" id="797473.HMPREF9080_02613"/>
<dbReference type="HOGENOM" id="CLU_044328_0_0_6"/>
<name>G9ZII9_9GAMM</name>
<dbReference type="Gene3D" id="2.60.40.4350">
    <property type="match status" value="1"/>
</dbReference>
<dbReference type="AlphaFoldDB" id="G9ZII9"/>
<dbReference type="EMBL" id="AGCM01000148">
    <property type="protein sequence ID" value="EHM51998.1"/>
    <property type="molecule type" value="Genomic_DNA"/>
</dbReference>
<dbReference type="Proteomes" id="UP000004750">
    <property type="component" value="Unassembled WGS sequence"/>
</dbReference>
<evidence type="ECO:0000313" key="2">
    <source>
        <dbReference type="Proteomes" id="UP000004750"/>
    </source>
</evidence>
<organism evidence="1 2">
    <name type="scientific">Cardiobacterium valvarum F0432</name>
    <dbReference type="NCBI Taxonomy" id="797473"/>
    <lineage>
        <taxon>Bacteria</taxon>
        <taxon>Pseudomonadati</taxon>
        <taxon>Pseudomonadota</taxon>
        <taxon>Gammaproteobacteria</taxon>
        <taxon>Cardiobacteriales</taxon>
        <taxon>Cardiobacteriaceae</taxon>
        <taxon>Cardiobacterium</taxon>
    </lineage>
</organism>
<accession>G9ZII9</accession>
<protein>
    <submittedName>
        <fullName evidence="1">CRISPR-associated protein, Cmr3 family</fullName>
    </submittedName>
</protein>